<accession>X1T134</accession>
<comment type="caution">
    <text evidence="1">The sequence shown here is derived from an EMBL/GenBank/DDBJ whole genome shotgun (WGS) entry which is preliminary data.</text>
</comment>
<gene>
    <name evidence="1" type="ORF">S12H4_23924</name>
</gene>
<evidence type="ECO:0000313" key="1">
    <source>
        <dbReference type="EMBL" id="GAI73779.1"/>
    </source>
</evidence>
<dbReference type="SUPFAM" id="SSF53383">
    <property type="entry name" value="PLP-dependent transferases"/>
    <property type="match status" value="1"/>
</dbReference>
<dbReference type="InterPro" id="IPR015424">
    <property type="entry name" value="PyrdxlP-dep_Trfase"/>
</dbReference>
<protein>
    <recommendedName>
        <fullName evidence="2">Glycine dehydrogenase (aminomethyl-transferring)</fullName>
    </recommendedName>
</protein>
<dbReference type="AlphaFoldDB" id="X1T134"/>
<dbReference type="EMBL" id="BARW01012832">
    <property type="protein sequence ID" value="GAI73779.1"/>
    <property type="molecule type" value="Genomic_DNA"/>
</dbReference>
<sequence length="53" mass="6232">MSSPYLPNTNVDRIAMLREIGVNSTEELFKDIPERFRHAYFRLPPPLSELELK</sequence>
<reference evidence="1" key="1">
    <citation type="journal article" date="2014" name="Front. Microbiol.">
        <title>High frequency of phylogenetically diverse reductive dehalogenase-homologous genes in deep subseafloor sedimentary metagenomes.</title>
        <authorList>
            <person name="Kawai M."/>
            <person name="Futagami T."/>
            <person name="Toyoda A."/>
            <person name="Takaki Y."/>
            <person name="Nishi S."/>
            <person name="Hori S."/>
            <person name="Arai W."/>
            <person name="Tsubouchi T."/>
            <person name="Morono Y."/>
            <person name="Uchiyama I."/>
            <person name="Ito T."/>
            <person name="Fujiyama A."/>
            <person name="Inagaki F."/>
            <person name="Takami H."/>
        </authorList>
    </citation>
    <scope>NUCLEOTIDE SEQUENCE</scope>
    <source>
        <strain evidence="1">Expedition CK06-06</strain>
    </source>
</reference>
<proteinExistence type="predicted"/>
<feature type="non-terminal residue" evidence="1">
    <location>
        <position position="53"/>
    </location>
</feature>
<evidence type="ECO:0008006" key="2">
    <source>
        <dbReference type="Google" id="ProtNLM"/>
    </source>
</evidence>
<organism evidence="1">
    <name type="scientific">marine sediment metagenome</name>
    <dbReference type="NCBI Taxonomy" id="412755"/>
    <lineage>
        <taxon>unclassified sequences</taxon>
        <taxon>metagenomes</taxon>
        <taxon>ecological metagenomes</taxon>
    </lineage>
</organism>
<name>X1T134_9ZZZZ</name>